<name>A0A7C4LNT8_9PLAN</name>
<organism evidence="1">
    <name type="scientific">Schlesneria paludicola</name>
    <dbReference type="NCBI Taxonomy" id="360056"/>
    <lineage>
        <taxon>Bacteria</taxon>
        <taxon>Pseudomonadati</taxon>
        <taxon>Planctomycetota</taxon>
        <taxon>Planctomycetia</taxon>
        <taxon>Planctomycetales</taxon>
        <taxon>Planctomycetaceae</taxon>
        <taxon>Schlesneria</taxon>
    </lineage>
</organism>
<dbReference type="PROSITE" id="PS51318">
    <property type="entry name" value="TAT"/>
    <property type="match status" value="1"/>
</dbReference>
<protein>
    <submittedName>
        <fullName evidence="1">DUF1501 domain-containing protein</fullName>
    </submittedName>
</protein>
<dbReference type="InterPro" id="IPR006311">
    <property type="entry name" value="TAT_signal"/>
</dbReference>
<proteinExistence type="predicted"/>
<dbReference type="EMBL" id="DSVQ01000006">
    <property type="protein sequence ID" value="HGT38291.1"/>
    <property type="molecule type" value="Genomic_DNA"/>
</dbReference>
<dbReference type="PANTHER" id="PTHR43737:SF1">
    <property type="entry name" value="DUF1501 DOMAIN-CONTAINING PROTEIN"/>
    <property type="match status" value="1"/>
</dbReference>
<evidence type="ECO:0000313" key="1">
    <source>
        <dbReference type="EMBL" id="HGT38291.1"/>
    </source>
</evidence>
<dbReference type="SUPFAM" id="SSF53649">
    <property type="entry name" value="Alkaline phosphatase-like"/>
    <property type="match status" value="1"/>
</dbReference>
<dbReference type="Pfam" id="PF07394">
    <property type="entry name" value="DUF1501"/>
    <property type="match status" value="1"/>
</dbReference>
<accession>A0A7C4LNT8</accession>
<dbReference type="AlphaFoldDB" id="A0A7C4LNT8"/>
<reference evidence="1" key="1">
    <citation type="journal article" date="2020" name="mSystems">
        <title>Genome- and Community-Level Interaction Insights into Carbon Utilization and Element Cycling Functions of Hydrothermarchaeota in Hydrothermal Sediment.</title>
        <authorList>
            <person name="Zhou Z."/>
            <person name="Liu Y."/>
            <person name="Xu W."/>
            <person name="Pan J."/>
            <person name="Luo Z.H."/>
            <person name="Li M."/>
        </authorList>
    </citation>
    <scope>NUCLEOTIDE SEQUENCE [LARGE SCALE GENOMIC DNA]</scope>
    <source>
        <strain evidence="1">SpSt-508</strain>
    </source>
</reference>
<gene>
    <name evidence="1" type="ORF">ENS64_03365</name>
</gene>
<dbReference type="InterPro" id="IPR017850">
    <property type="entry name" value="Alkaline_phosphatase_core_sf"/>
</dbReference>
<dbReference type="PANTHER" id="PTHR43737">
    <property type="entry name" value="BLL7424 PROTEIN"/>
    <property type="match status" value="1"/>
</dbReference>
<comment type="caution">
    <text evidence="1">The sequence shown here is derived from an EMBL/GenBank/DDBJ whole genome shotgun (WGS) entry which is preliminary data.</text>
</comment>
<dbReference type="InterPro" id="IPR010869">
    <property type="entry name" value="DUF1501"/>
</dbReference>
<sequence>MLDVTFGSTRTCDGVTRRNFLRIGTLAIGGLSLPGLLARQARGAVSSRKSVILIWQAGGPSHIDTYDLKPTAPAEYRGEFKPIPTNVPGVEISEHLPLQAKIFDKLAVVRSAFHTNAGHGMGSQWMLTGYQPTIEVNDNIYPACGAVVARLKGPNEPGLPAYVNLPYRLGLGKAAYLGAAYNPFAPDGDPNNPGFQVRNLRLPGRVDVARLERRQALLGQVDTLKREVDAKGDMLGLDQFYRDAFQMVTSEKTLRAFDIHREDPRLREKYGRNDLGQCCLLARRLVEAGVTYITIQAGGGWDTHGNNFAELKNNLLPKFDRAVYGLVEDLYDRGLQNDVLVMAMGEFGRTPRINGTVGRDHWPGAMSVLYAGGGLRMGQAVGTTDSKAEYPTAKPYTPGCVLSTMYHVLGIDHHHVFYDQARRPLPVLNEGAPIVELVG</sequence>